<keyword evidence="2" id="KW-1133">Transmembrane helix</keyword>
<feature type="region of interest" description="Disordered" evidence="1">
    <location>
        <begin position="81"/>
        <end position="124"/>
    </location>
</feature>
<evidence type="ECO:0000313" key="4">
    <source>
        <dbReference type="Proteomes" id="UP000644660"/>
    </source>
</evidence>
<dbReference type="GeneID" id="64855200"/>
<sequence>MSQVESNNEDVAPSRNESRYEDRKTDFTQHFVNALSLMGYIVIVIQFVKFESSFWILLARASFHSLLTNPFPGHAQLRRIAQRTGRTTSSTPDVDMPGGFTNAANLSNMPHATRDNSNITTAPPSTEDEIMAVKKKIRKLIFHGSFTLNLIVLIWNILHPTHFLEKLGGMYPHEKYLKNIPSPFVSGDGLLGGEFRGTAFIQFIGESIPHSNTWGNINKSAYDFLILILEYTLFILTCINFGEMGYVPPADNHSQTDDGYTGDIITVEVDFNKSLDIMVNDINDGSTR</sequence>
<feature type="region of interest" description="Disordered" evidence="1">
    <location>
        <begin position="1"/>
        <end position="21"/>
    </location>
</feature>
<keyword evidence="4" id="KW-1185">Reference proteome</keyword>
<accession>A0A8H2ZFS7</accession>
<evidence type="ECO:0000256" key="1">
    <source>
        <dbReference type="SAM" id="MobiDB-lite"/>
    </source>
</evidence>
<keyword evidence="2" id="KW-0472">Membrane</keyword>
<dbReference type="AlphaFoldDB" id="A0A8H2ZFS7"/>
<feature type="compositionally biased region" description="Polar residues" evidence="1">
    <location>
        <begin position="102"/>
        <end position="124"/>
    </location>
</feature>
<name>A0A8H2ZFS7_9SACH</name>
<feature type="transmembrane region" description="Helical" evidence="2">
    <location>
        <begin position="224"/>
        <end position="242"/>
    </location>
</feature>
<dbReference type="RefSeq" id="XP_041404119.1">
    <property type="nucleotide sequence ID" value="XM_041548185.1"/>
</dbReference>
<dbReference type="OrthoDB" id="4068068at2759"/>
<feature type="transmembrane region" description="Helical" evidence="2">
    <location>
        <begin position="37"/>
        <end position="58"/>
    </location>
</feature>
<protein>
    <submittedName>
        <fullName evidence="3">Similar to Saccharomyces cerevisiae YPR109W Predicted membrane protein</fullName>
    </submittedName>
</protein>
<evidence type="ECO:0000313" key="3">
    <source>
        <dbReference type="EMBL" id="CAB4252080.1"/>
    </source>
</evidence>
<proteinExistence type="predicted"/>
<organism evidence="3 4">
    <name type="scientific">Maudiozyma barnettii</name>
    <dbReference type="NCBI Taxonomy" id="61262"/>
    <lineage>
        <taxon>Eukaryota</taxon>
        <taxon>Fungi</taxon>
        <taxon>Dikarya</taxon>
        <taxon>Ascomycota</taxon>
        <taxon>Saccharomycotina</taxon>
        <taxon>Saccharomycetes</taxon>
        <taxon>Saccharomycetales</taxon>
        <taxon>Saccharomycetaceae</taxon>
        <taxon>Maudiozyma</taxon>
    </lineage>
</organism>
<gene>
    <name evidence="3" type="ORF">KABA2_01S05544</name>
</gene>
<evidence type="ECO:0000256" key="2">
    <source>
        <dbReference type="SAM" id="Phobius"/>
    </source>
</evidence>
<keyword evidence="2" id="KW-0812">Transmembrane</keyword>
<dbReference type="Proteomes" id="UP000644660">
    <property type="component" value="Unassembled WGS sequence"/>
</dbReference>
<feature type="transmembrane region" description="Helical" evidence="2">
    <location>
        <begin position="140"/>
        <end position="158"/>
    </location>
</feature>
<comment type="caution">
    <text evidence="3">The sequence shown here is derived from an EMBL/GenBank/DDBJ whole genome shotgun (WGS) entry which is preliminary data.</text>
</comment>
<reference evidence="3 4" key="1">
    <citation type="submission" date="2020-05" db="EMBL/GenBank/DDBJ databases">
        <authorList>
            <person name="Casaregola S."/>
            <person name="Devillers H."/>
            <person name="Grondin C."/>
        </authorList>
    </citation>
    <scope>NUCLEOTIDE SEQUENCE [LARGE SCALE GENOMIC DNA]</scope>
    <source>
        <strain evidence="3 4">CLIB 1767</strain>
    </source>
</reference>
<dbReference type="EMBL" id="CAEFZW010000001">
    <property type="protein sequence ID" value="CAB4252080.1"/>
    <property type="molecule type" value="Genomic_DNA"/>
</dbReference>